<gene>
    <name evidence="16" type="ORF">CYLTODRAFT_379905</name>
</gene>
<dbReference type="InterPro" id="IPR002401">
    <property type="entry name" value="Cyt_P450_E_grp-I"/>
</dbReference>
<dbReference type="GO" id="GO:0016705">
    <property type="term" value="F:oxidoreductase activity, acting on paired donors, with incorporation or reduction of molecular oxygen"/>
    <property type="evidence" value="ECO:0007669"/>
    <property type="project" value="InterPro"/>
</dbReference>
<dbReference type="GO" id="GO:0004497">
    <property type="term" value="F:monooxygenase activity"/>
    <property type="evidence" value="ECO:0007669"/>
    <property type="project" value="UniProtKB-KW"/>
</dbReference>
<evidence type="ECO:0000256" key="1">
    <source>
        <dbReference type="ARBA" id="ARBA00001971"/>
    </source>
</evidence>
<evidence type="ECO:0000256" key="4">
    <source>
        <dbReference type="ARBA" id="ARBA00010617"/>
    </source>
</evidence>
<organism evidence="16 17">
    <name type="scientific">Cylindrobasidium torrendii FP15055 ss-10</name>
    <dbReference type="NCBI Taxonomy" id="1314674"/>
    <lineage>
        <taxon>Eukaryota</taxon>
        <taxon>Fungi</taxon>
        <taxon>Dikarya</taxon>
        <taxon>Basidiomycota</taxon>
        <taxon>Agaricomycotina</taxon>
        <taxon>Agaricomycetes</taxon>
        <taxon>Agaricomycetidae</taxon>
        <taxon>Agaricales</taxon>
        <taxon>Marasmiineae</taxon>
        <taxon>Physalacriaceae</taxon>
        <taxon>Cylindrobasidium</taxon>
    </lineage>
</organism>
<dbReference type="GO" id="GO:0005506">
    <property type="term" value="F:iron ion binding"/>
    <property type="evidence" value="ECO:0007669"/>
    <property type="project" value="InterPro"/>
</dbReference>
<keyword evidence="9 15" id="KW-0560">Oxidoreductase</keyword>
<dbReference type="PRINTS" id="PR00463">
    <property type="entry name" value="EP450I"/>
</dbReference>
<keyword evidence="11 15" id="KW-0503">Monooxygenase</keyword>
<dbReference type="PANTHER" id="PTHR46300">
    <property type="entry name" value="P450, PUTATIVE (EUROFUNG)-RELATED-RELATED"/>
    <property type="match status" value="1"/>
</dbReference>
<evidence type="ECO:0000256" key="14">
    <source>
        <dbReference type="PIRSR" id="PIRSR602401-1"/>
    </source>
</evidence>
<accession>A0A0D7B3G7</accession>
<evidence type="ECO:0000313" key="17">
    <source>
        <dbReference type="Proteomes" id="UP000054007"/>
    </source>
</evidence>
<keyword evidence="6" id="KW-0812">Transmembrane</keyword>
<protein>
    <submittedName>
        <fullName evidence="16">Cytochrome P450</fullName>
    </submittedName>
</protein>
<dbReference type="GO" id="GO:0016020">
    <property type="term" value="C:membrane"/>
    <property type="evidence" value="ECO:0007669"/>
    <property type="project" value="UniProtKB-SubCell"/>
</dbReference>
<dbReference type="Proteomes" id="UP000054007">
    <property type="component" value="Unassembled WGS sequence"/>
</dbReference>
<comment type="similarity">
    <text evidence="4 15">Belongs to the cytochrome P450 family.</text>
</comment>
<dbReference type="AlphaFoldDB" id="A0A0D7B3G7"/>
<keyword evidence="13" id="KW-0325">Glycoprotein</keyword>
<keyword evidence="12" id="KW-0472">Membrane</keyword>
<proteinExistence type="inferred from homology"/>
<dbReference type="STRING" id="1314674.A0A0D7B3G7"/>
<keyword evidence="7 14" id="KW-0479">Metal-binding</keyword>
<dbReference type="InterPro" id="IPR050364">
    <property type="entry name" value="Cytochrome_P450_fung"/>
</dbReference>
<evidence type="ECO:0000256" key="8">
    <source>
        <dbReference type="ARBA" id="ARBA00022989"/>
    </source>
</evidence>
<evidence type="ECO:0000256" key="11">
    <source>
        <dbReference type="ARBA" id="ARBA00023033"/>
    </source>
</evidence>
<evidence type="ECO:0000256" key="6">
    <source>
        <dbReference type="ARBA" id="ARBA00022692"/>
    </source>
</evidence>
<reference evidence="16 17" key="1">
    <citation type="journal article" date="2015" name="Fungal Genet. Biol.">
        <title>Evolution of novel wood decay mechanisms in Agaricales revealed by the genome sequences of Fistulina hepatica and Cylindrobasidium torrendii.</title>
        <authorList>
            <person name="Floudas D."/>
            <person name="Held B.W."/>
            <person name="Riley R."/>
            <person name="Nagy L.G."/>
            <person name="Koehler G."/>
            <person name="Ransdell A.S."/>
            <person name="Younus H."/>
            <person name="Chow J."/>
            <person name="Chiniquy J."/>
            <person name="Lipzen A."/>
            <person name="Tritt A."/>
            <person name="Sun H."/>
            <person name="Haridas S."/>
            <person name="LaButti K."/>
            <person name="Ohm R.A."/>
            <person name="Kues U."/>
            <person name="Blanchette R.A."/>
            <person name="Grigoriev I.V."/>
            <person name="Minto R.E."/>
            <person name="Hibbett D.S."/>
        </authorList>
    </citation>
    <scope>NUCLEOTIDE SEQUENCE [LARGE SCALE GENOMIC DNA]</scope>
    <source>
        <strain evidence="16 17">FP15055 ss-10</strain>
    </source>
</reference>
<dbReference type="PANTHER" id="PTHR46300:SF2">
    <property type="entry name" value="CYTOCHROME P450 MONOOXYGENASE ALNH-RELATED"/>
    <property type="match status" value="1"/>
</dbReference>
<dbReference type="Pfam" id="PF00067">
    <property type="entry name" value="p450"/>
    <property type="match status" value="1"/>
</dbReference>
<dbReference type="SUPFAM" id="SSF48264">
    <property type="entry name" value="Cytochrome P450"/>
    <property type="match status" value="1"/>
</dbReference>
<comment type="subcellular location">
    <subcellularLocation>
        <location evidence="2">Membrane</location>
        <topology evidence="2">Single-pass membrane protein</topology>
    </subcellularLocation>
</comment>
<dbReference type="EMBL" id="KN880603">
    <property type="protein sequence ID" value="KIY65143.1"/>
    <property type="molecule type" value="Genomic_DNA"/>
</dbReference>
<keyword evidence="8" id="KW-1133">Transmembrane helix</keyword>
<evidence type="ECO:0000256" key="10">
    <source>
        <dbReference type="ARBA" id="ARBA00023004"/>
    </source>
</evidence>
<evidence type="ECO:0000256" key="7">
    <source>
        <dbReference type="ARBA" id="ARBA00022723"/>
    </source>
</evidence>
<keyword evidence="10 14" id="KW-0408">Iron</keyword>
<evidence type="ECO:0000256" key="13">
    <source>
        <dbReference type="ARBA" id="ARBA00023180"/>
    </source>
</evidence>
<evidence type="ECO:0000256" key="12">
    <source>
        <dbReference type="ARBA" id="ARBA00023136"/>
    </source>
</evidence>
<evidence type="ECO:0000256" key="5">
    <source>
        <dbReference type="ARBA" id="ARBA00022617"/>
    </source>
</evidence>
<keyword evidence="17" id="KW-1185">Reference proteome</keyword>
<feature type="binding site" description="axial binding residue" evidence="14">
    <location>
        <position position="203"/>
    </location>
    <ligand>
        <name>heme</name>
        <dbReference type="ChEBI" id="CHEBI:30413"/>
    </ligand>
    <ligandPart>
        <name>Fe</name>
        <dbReference type="ChEBI" id="CHEBI:18248"/>
    </ligandPart>
</feature>
<evidence type="ECO:0000256" key="9">
    <source>
        <dbReference type="ARBA" id="ARBA00023002"/>
    </source>
</evidence>
<evidence type="ECO:0000256" key="15">
    <source>
        <dbReference type="RuleBase" id="RU000461"/>
    </source>
</evidence>
<sequence>MSAFSGFQEDYGARLSATTPGSEQPSIALNLINNQKKHGMSHKTMDWLAAILFSTGSDTTAGTLTVFILAMSLYPEVQVRAQEEIDAVVGRDRLPNASDAATLPYVSAIVKETLRWRPIAPLGIPRRAAEDNWYNGYLIPRDTIVVANLWAMNRDPEIYPDYDEFRPERFTEGGAAHTVPGGDSDTSATGRDHFTFGFGRRMCPGQHVAFQTLFVDIVTLLWTLSIRPIGEPPSKSKCVDNGLVVTPAPFPCKFELRPAASALGIQLLQECADKK</sequence>
<dbReference type="Gene3D" id="1.10.630.10">
    <property type="entry name" value="Cytochrome P450"/>
    <property type="match status" value="1"/>
</dbReference>
<evidence type="ECO:0000256" key="2">
    <source>
        <dbReference type="ARBA" id="ARBA00004167"/>
    </source>
</evidence>
<dbReference type="PRINTS" id="PR00385">
    <property type="entry name" value="P450"/>
</dbReference>
<dbReference type="PROSITE" id="PS00086">
    <property type="entry name" value="CYTOCHROME_P450"/>
    <property type="match status" value="1"/>
</dbReference>
<name>A0A0D7B3G7_9AGAR</name>
<dbReference type="InterPro" id="IPR001128">
    <property type="entry name" value="Cyt_P450"/>
</dbReference>
<dbReference type="GO" id="GO:0020037">
    <property type="term" value="F:heme binding"/>
    <property type="evidence" value="ECO:0007669"/>
    <property type="project" value="InterPro"/>
</dbReference>
<dbReference type="OrthoDB" id="2789670at2759"/>
<keyword evidence="5 14" id="KW-0349">Heme</keyword>
<comment type="pathway">
    <text evidence="3">Secondary metabolite biosynthesis.</text>
</comment>
<dbReference type="InterPro" id="IPR017972">
    <property type="entry name" value="Cyt_P450_CS"/>
</dbReference>
<comment type="cofactor">
    <cofactor evidence="1 14">
        <name>heme</name>
        <dbReference type="ChEBI" id="CHEBI:30413"/>
    </cofactor>
</comment>
<evidence type="ECO:0000313" key="16">
    <source>
        <dbReference type="EMBL" id="KIY65143.1"/>
    </source>
</evidence>
<evidence type="ECO:0000256" key="3">
    <source>
        <dbReference type="ARBA" id="ARBA00005179"/>
    </source>
</evidence>
<dbReference type="InterPro" id="IPR036396">
    <property type="entry name" value="Cyt_P450_sf"/>
</dbReference>